<feature type="region of interest" description="Disordered" evidence="1">
    <location>
        <begin position="161"/>
        <end position="231"/>
    </location>
</feature>
<feature type="domain" description="Glutamyl-tRNA amidotransferase complex subunit Gta3" evidence="2">
    <location>
        <begin position="79"/>
        <end position="132"/>
    </location>
</feature>
<feature type="region of interest" description="Disordered" evidence="1">
    <location>
        <begin position="20"/>
        <end position="53"/>
    </location>
</feature>
<dbReference type="Pfam" id="PF20978">
    <property type="entry name" value="Gta3"/>
    <property type="match status" value="1"/>
</dbReference>
<keyword evidence="4" id="KW-1185">Reference proteome</keyword>
<dbReference type="AlphaFoldDB" id="A0A4Z0Z7D9"/>
<dbReference type="PANTHER" id="PTHR15004:SF0">
    <property type="entry name" value="GLUTAMYL-TRNA(GLN) AMIDOTRANSFERASE SUBUNIT C, MITOCHONDRIAL"/>
    <property type="match status" value="1"/>
</dbReference>
<protein>
    <recommendedName>
        <fullName evidence="2">Glutamyl-tRNA amidotransferase complex subunit Gta3 domain-containing protein</fullName>
    </recommendedName>
</protein>
<name>A0A4Z0Z7D9_9PEZI</name>
<dbReference type="GO" id="GO:0005739">
    <property type="term" value="C:mitochondrion"/>
    <property type="evidence" value="ECO:0007669"/>
    <property type="project" value="TreeGrafter"/>
</dbReference>
<dbReference type="GO" id="GO:0006450">
    <property type="term" value="P:regulation of translational fidelity"/>
    <property type="evidence" value="ECO:0007669"/>
    <property type="project" value="InterPro"/>
</dbReference>
<dbReference type="EMBL" id="SKBN01000022">
    <property type="protein sequence ID" value="TGJ86783.1"/>
    <property type="molecule type" value="Genomic_DNA"/>
</dbReference>
<evidence type="ECO:0000313" key="4">
    <source>
        <dbReference type="Proteomes" id="UP000297716"/>
    </source>
</evidence>
<sequence length="252" mass="27372">MNSTICSHCRLSLRRAIRASRQQTRAGSTVPASLTRASRTQQHPDTTNSTTPDFASLLSQPTWSVRSLLPPNTSSSQATTITPKTLHHLLRLSALPLPRTPDEESQMLATLSSQLHFVRAIQVVDTTDIAPLRVIRDETALGLREQTIGLAELRDTLESENVVGHARRPRRRPPHGPAHALKQQSGSPVNEGREEVTGQDTARGPNEIQGRKRVPNEEEGWDVLGGASETAGGRYFVVRSGGTSSSSNKTVG</sequence>
<evidence type="ECO:0000313" key="3">
    <source>
        <dbReference type="EMBL" id="TGJ86783.1"/>
    </source>
</evidence>
<dbReference type="OrthoDB" id="5522061at2759"/>
<dbReference type="Proteomes" id="UP000297716">
    <property type="component" value="Unassembled WGS sequence"/>
</dbReference>
<feature type="compositionally biased region" description="Polar residues" evidence="1">
    <location>
        <begin position="24"/>
        <end position="53"/>
    </location>
</feature>
<evidence type="ECO:0000259" key="2">
    <source>
        <dbReference type="Pfam" id="PF20978"/>
    </source>
</evidence>
<dbReference type="PANTHER" id="PTHR15004">
    <property type="entry name" value="GLUTAMYL-TRNA(GLN) AMIDOTRANSFERASE SUBUNIT C, MITOCHONDRIAL"/>
    <property type="match status" value="1"/>
</dbReference>
<evidence type="ECO:0000256" key="1">
    <source>
        <dbReference type="SAM" id="MobiDB-lite"/>
    </source>
</evidence>
<reference evidence="3 4" key="1">
    <citation type="submission" date="2019-03" db="EMBL/GenBank/DDBJ databases">
        <title>Draft genome sequence of Xylaria hypoxylon DSM 108379, a ubiquitous saprotrophic-parasitic fungi on hardwood.</title>
        <authorList>
            <person name="Buettner E."/>
            <person name="Leonhardt S."/>
            <person name="Gebauer A.M."/>
            <person name="Liers C."/>
            <person name="Hofrichter M."/>
            <person name="Kellner H."/>
        </authorList>
    </citation>
    <scope>NUCLEOTIDE SEQUENCE [LARGE SCALE GENOMIC DNA]</scope>
    <source>
        <strain evidence="3 4">DSM 108379</strain>
    </source>
</reference>
<dbReference type="InterPro" id="IPR003837">
    <property type="entry name" value="GatC"/>
</dbReference>
<dbReference type="GO" id="GO:0032543">
    <property type="term" value="P:mitochondrial translation"/>
    <property type="evidence" value="ECO:0007669"/>
    <property type="project" value="TreeGrafter"/>
</dbReference>
<dbReference type="GO" id="GO:0070681">
    <property type="term" value="P:glutaminyl-tRNAGln biosynthesis via transamidation"/>
    <property type="evidence" value="ECO:0007669"/>
    <property type="project" value="TreeGrafter"/>
</dbReference>
<comment type="caution">
    <text evidence="3">The sequence shown here is derived from an EMBL/GenBank/DDBJ whole genome shotgun (WGS) entry which is preliminary data.</text>
</comment>
<feature type="compositionally biased region" description="Basic residues" evidence="1">
    <location>
        <begin position="165"/>
        <end position="174"/>
    </location>
</feature>
<dbReference type="GO" id="GO:0030956">
    <property type="term" value="C:glutamyl-tRNA(Gln) amidotransferase complex"/>
    <property type="evidence" value="ECO:0007669"/>
    <property type="project" value="TreeGrafter"/>
</dbReference>
<proteinExistence type="predicted"/>
<gene>
    <name evidence="3" type="ORF">E0Z10_g1944</name>
</gene>
<organism evidence="3 4">
    <name type="scientific">Xylaria hypoxylon</name>
    <dbReference type="NCBI Taxonomy" id="37992"/>
    <lineage>
        <taxon>Eukaryota</taxon>
        <taxon>Fungi</taxon>
        <taxon>Dikarya</taxon>
        <taxon>Ascomycota</taxon>
        <taxon>Pezizomycotina</taxon>
        <taxon>Sordariomycetes</taxon>
        <taxon>Xylariomycetidae</taxon>
        <taxon>Xylariales</taxon>
        <taxon>Xylariaceae</taxon>
        <taxon>Xylaria</taxon>
    </lineage>
</organism>
<dbReference type="InterPro" id="IPR049545">
    <property type="entry name" value="Gta3_dom"/>
</dbReference>
<accession>A0A4Z0Z7D9</accession>